<dbReference type="Pfam" id="PF09588">
    <property type="entry name" value="YqaJ"/>
    <property type="match status" value="1"/>
</dbReference>
<reference evidence="2 3" key="1">
    <citation type="submission" date="2016-11" db="EMBL/GenBank/DDBJ databases">
        <authorList>
            <consortium name="Pathogen Informatics"/>
        </authorList>
    </citation>
    <scope>NUCLEOTIDE SEQUENCE [LARGE SCALE GENOMIC DNA]</scope>
    <source>
        <strain evidence="2 3">1168</strain>
    </source>
</reference>
<keyword evidence="2" id="KW-0540">Nuclease</keyword>
<name>A0AB38DIZ4_9MYCO</name>
<dbReference type="Proteomes" id="UP000190366">
    <property type="component" value="Unassembled WGS sequence"/>
</dbReference>
<evidence type="ECO:0000259" key="1">
    <source>
        <dbReference type="Pfam" id="PF09588"/>
    </source>
</evidence>
<feature type="domain" description="YqaJ viral recombinase" evidence="1">
    <location>
        <begin position="30"/>
        <end position="152"/>
    </location>
</feature>
<dbReference type="RefSeq" id="WP_052525304.1">
    <property type="nucleotide sequence ID" value="NZ_CP065272.1"/>
</dbReference>
<organism evidence="2 3">
    <name type="scientific">Mycobacteroides abscessus subsp. massiliense</name>
    <dbReference type="NCBI Taxonomy" id="1962118"/>
    <lineage>
        <taxon>Bacteria</taxon>
        <taxon>Bacillati</taxon>
        <taxon>Actinomycetota</taxon>
        <taxon>Actinomycetes</taxon>
        <taxon>Mycobacteriales</taxon>
        <taxon>Mycobacteriaceae</taxon>
        <taxon>Mycobacteroides</taxon>
        <taxon>Mycobacteroides abscessus</taxon>
    </lineage>
</organism>
<keyword evidence="2" id="KW-0255">Endonuclease</keyword>
<protein>
    <submittedName>
        <fullName evidence="2">Phage-type endonuclease</fullName>
    </submittedName>
</protein>
<evidence type="ECO:0000313" key="2">
    <source>
        <dbReference type="EMBL" id="SKZ13827.1"/>
    </source>
</evidence>
<sequence length="307" mass="34016">MIEPGSPEWLSIITPSKVPSILVDQHGTTISRWKSQYTLWHEMAGITAPAPISEARQDDFDYGHACELAAREYWKFKNPDWRISQGEVQISNPDLPFPNLATIDLRGSRGSLRRVVEVKTARDLGEFGDDGSGEIPRDYAAQILMQMLITGWHDTADLVCWAQYGKPRIYHVEWDAQIAEAIVTLCVGWMESLAQGRKPPLDNSVSTYETVRALHPEIDRGAEVQIPPAEAYELLAADGTLKAAEKQLRGRKTALLDQMGSAQYAMVGDIKIADRRPHAKGSVALVLAPKNIQQIADHIDAQEGLPA</sequence>
<dbReference type="InterPro" id="IPR011335">
    <property type="entry name" value="Restrct_endonuc-II-like"/>
</dbReference>
<accession>A0AB38DIZ4</accession>
<dbReference type="Gene3D" id="3.90.320.10">
    <property type="match status" value="1"/>
</dbReference>
<dbReference type="EMBL" id="FVQL01000001">
    <property type="protein sequence ID" value="SKZ13827.1"/>
    <property type="molecule type" value="Genomic_DNA"/>
</dbReference>
<dbReference type="AlphaFoldDB" id="A0AB38DIZ4"/>
<dbReference type="InterPro" id="IPR011604">
    <property type="entry name" value="PDDEXK-like_dom_sf"/>
</dbReference>
<gene>
    <name evidence="2" type="ORF">SAMEA2275630_03728</name>
</gene>
<keyword evidence="2" id="KW-0378">Hydrolase</keyword>
<comment type="caution">
    <text evidence="2">The sequence shown here is derived from an EMBL/GenBank/DDBJ whole genome shotgun (WGS) entry which is preliminary data.</text>
</comment>
<evidence type="ECO:0000313" key="3">
    <source>
        <dbReference type="Proteomes" id="UP000190366"/>
    </source>
</evidence>
<proteinExistence type="predicted"/>
<dbReference type="SUPFAM" id="SSF52980">
    <property type="entry name" value="Restriction endonuclease-like"/>
    <property type="match status" value="1"/>
</dbReference>
<dbReference type="GO" id="GO:0004519">
    <property type="term" value="F:endonuclease activity"/>
    <property type="evidence" value="ECO:0007669"/>
    <property type="project" value="UniProtKB-KW"/>
</dbReference>
<dbReference type="InterPro" id="IPR019080">
    <property type="entry name" value="YqaJ_viral_recombinase"/>
</dbReference>